<dbReference type="PANTHER" id="PTHR10039">
    <property type="entry name" value="AMELOGENIN"/>
    <property type="match status" value="1"/>
</dbReference>
<keyword evidence="1" id="KW-0677">Repeat</keyword>
<feature type="domain" description="Nephrocystin 3-like N-terminal" evidence="3">
    <location>
        <begin position="283"/>
        <end position="455"/>
    </location>
</feature>
<dbReference type="Proteomes" id="UP001302812">
    <property type="component" value="Unassembled WGS sequence"/>
</dbReference>
<keyword evidence="5" id="KW-1185">Reference proteome</keyword>
<dbReference type="InterPro" id="IPR056884">
    <property type="entry name" value="NPHP3-like_N"/>
</dbReference>
<gene>
    <name evidence="4" type="ORF">N656DRAFT_719196</name>
</gene>
<evidence type="ECO:0000313" key="5">
    <source>
        <dbReference type="Proteomes" id="UP001302812"/>
    </source>
</evidence>
<dbReference type="RefSeq" id="XP_064665480.1">
    <property type="nucleotide sequence ID" value="XM_064812348.1"/>
</dbReference>
<evidence type="ECO:0008006" key="6">
    <source>
        <dbReference type="Google" id="ProtNLM"/>
    </source>
</evidence>
<proteinExistence type="predicted"/>
<dbReference type="PANTHER" id="PTHR10039:SF16">
    <property type="entry name" value="GPI INOSITOL-DEACYLASE"/>
    <property type="match status" value="1"/>
</dbReference>
<organism evidence="4 5">
    <name type="scientific">Canariomyces notabilis</name>
    <dbReference type="NCBI Taxonomy" id="2074819"/>
    <lineage>
        <taxon>Eukaryota</taxon>
        <taxon>Fungi</taxon>
        <taxon>Dikarya</taxon>
        <taxon>Ascomycota</taxon>
        <taxon>Pezizomycotina</taxon>
        <taxon>Sordariomycetes</taxon>
        <taxon>Sordariomycetidae</taxon>
        <taxon>Sordariales</taxon>
        <taxon>Chaetomiaceae</taxon>
        <taxon>Canariomyces</taxon>
    </lineage>
</organism>
<reference evidence="4" key="2">
    <citation type="submission" date="2023-05" db="EMBL/GenBank/DDBJ databases">
        <authorList>
            <consortium name="Lawrence Berkeley National Laboratory"/>
            <person name="Steindorff A."/>
            <person name="Hensen N."/>
            <person name="Bonometti L."/>
            <person name="Westerberg I."/>
            <person name="Brannstrom I.O."/>
            <person name="Guillou S."/>
            <person name="Cros-Aarteil S."/>
            <person name="Calhoun S."/>
            <person name="Haridas S."/>
            <person name="Kuo A."/>
            <person name="Mondo S."/>
            <person name="Pangilinan J."/>
            <person name="Riley R."/>
            <person name="Labutti K."/>
            <person name="Andreopoulos B."/>
            <person name="Lipzen A."/>
            <person name="Chen C."/>
            <person name="Yanf M."/>
            <person name="Daum C."/>
            <person name="Ng V."/>
            <person name="Clum A."/>
            <person name="Ohm R."/>
            <person name="Martin F."/>
            <person name="Silar P."/>
            <person name="Natvig D."/>
            <person name="Lalanne C."/>
            <person name="Gautier V."/>
            <person name="Ament-Velasquez S.L."/>
            <person name="Kruys A."/>
            <person name="Hutchinson M.I."/>
            <person name="Powell A.J."/>
            <person name="Barry K."/>
            <person name="Miller A.N."/>
            <person name="Grigoriev I.V."/>
            <person name="Debuchy R."/>
            <person name="Gladieux P."/>
            <person name="Thoren M.H."/>
            <person name="Johannesson H."/>
        </authorList>
    </citation>
    <scope>NUCLEOTIDE SEQUENCE</scope>
    <source>
        <strain evidence="4">CBS 508.74</strain>
    </source>
</reference>
<evidence type="ECO:0000256" key="1">
    <source>
        <dbReference type="ARBA" id="ARBA00022737"/>
    </source>
</evidence>
<dbReference type="Gene3D" id="3.40.50.300">
    <property type="entry name" value="P-loop containing nucleotide triphosphate hydrolases"/>
    <property type="match status" value="1"/>
</dbReference>
<evidence type="ECO:0000259" key="2">
    <source>
        <dbReference type="Pfam" id="PF24809"/>
    </source>
</evidence>
<dbReference type="InterPro" id="IPR056125">
    <property type="entry name" value="DUF7708"/>
</dbReference>
<accession>A0AAN6QCX1</accession>
<feature type="non-terminal residue" evidence="4">
    <location>
        <position position="665"/>
    </location>
</feature>
<dbReference type="EMBL" id="MU853368">
    <property type="protein sequence ID" value="KAK4107910.1"/>
    <property type="molecule type" value="Genomic_DNA"/>
</dbReference>
<name>A0AAN6QCX1_9PEZI</name>
<protein>
    <recommendedName>
        <fullName evidence="6">NACHT domain-containing protein</fullName>
    </recommendedName>
</protein>
<feature type="domain" description="DUF7708" evidence="2">
    <location>
        <begin position="80"/>
        <end position="199"/>
    </location>
</feature>
<sequence length="665" mass="74509">MAFGDDLPRNDAKASEDLWETAAASLGDDLKSVIEPSDGDRREILRRVLVEATQKQKQCLEKRWKIKNRKGDVIILRDVFEKIITSVNSFKGIGDSLASMGPGWAAIPWALVSVLLKVVVTDNETFATMIEGLERATKIISRYSVFEAVYLKQETAGTQQLRDSLVALYASVLTFLGESYYYFARNTARRFIKAFFSDSGVDELLDDLTAKQAEQSQLVVADLRALKDAISAMARPVQRIVAIAPASTDNLGALQRKAILDWLSPIPYRLQHVSERHRRLPDSGAWMFETAEYIGWRESSVSGTLWLHGMPGCGKTKLLSAVVDYELQDIEKHPGAAPVAYFYCSRNTAEPERSDPAEVLRSIARQLCGDDVSKPVPEQLRRVHQFLGAPEPGTAKLPLDLTIKLILDLLRENPATIILDALDECDPGTRHELFEALDAIVANAENVVKIFLTSRNDGDIVCRLASTPNIYINAQKNGFDIMRFIVTELDRVIAQKQLLRGQVPDRLKREITDTLIQRADGMFRWVTLQIQNLCDPRRMRVEGDVRAELGHLPKTLADLYSIAFDQVLSSGTESSKLAIKALRILLFAYRPFGWAEFLYLVALTDDGIRSTVSRDELLHSTCNFIEEAPEVDRVAFPHLSAREYLQTRPEFTTSSLHIAASQICL</sequence>
<dbReference type="SUPFAM" id="SSF52540">
    <property type="entry name" value="P-loop containing nucleoside triphosphate hydrolases"/>
    <property type="match status" value="1"/>
</dbReference>
<dbReference type="Pfam" id="PF24809">
    <property type="entry name" value="DUF7708"/>
    <property type="match status" value="1"/>
</dbReference>
<evidence type="ECO:0000259" key="3">
    <source>
        <dbReference type="Pfam" id="PF24883"/>
    </source>
</evidence>
<reference evidence="4" key="1">
    <citation type="journal article" date="2023" name="Mol. Phylogenet. Evol.">
        <title>Genome-scale phylogeny and comparative genomics of the fungal order Sordariales.</title>
        <authorList>
            <person name="Hensen N."/>
            <person name="Bonometti L."/>
            <person name="Westerberg I."/>
            <person name="Brannstrom I.O."/>
            <person name="Guillou S."/>
            <person name="Cros-Aarteil S."/>
            <person name="Calhoun S."/>
            <person name="Haridas S."/>
            <person name="Kuo A."/>
            <person name="Mondo S."/>
            <person name="Pangilinan J."/>
            <person name="Riley R."/>
            <person name="LaButti K."/>
            <person name="Andreopoulos B."/>
            <person name="Lipzen A."/>
            <person name="Chen C."/>
            <person name="Yan M."/>
            <person name="Daum C."/>
            <person name="Ng V."/>
            <person name="Clum A."/>
            <person name="Steindorff A."/>
            <person name="Ohm R.A."/>
            <person name="Martin F."/>
            <person name="Silar P."/>
            <person name="Natvig D.O."/>
            <person name="Lalanne C."/>
            <person name="Gautier V."/>
            <person name="Ament-Velasquez S.L."/>
            <person name="Kruys A."/>
            <person name="Hutchinson M.I."/>
            <person name="Powell A.J."/>
            <person name="Barry K."/>
            <person name="Miller A.N."/>
            <person name="Grigoriev I.V."/>
            <person name="Debuchy R."/>
            <person name="Gladieux P."/>
            <person name="Hiltunen Thoren M."/>
            <person name="Johannesson H."/>
        </authorList>
    </citation>
    <scope>NUCLEOTIDE SEQUENCE</scope>
    <source>
        <strain evidence="4">CBS 508.74</strain>
    </source>
</reference>
<evidence type="ECO:0000313" key="4">
    <source>
        <dbReference type="EMBL" id="KAK4107910.1"/>
    </source>
</evidence>
<comment type="caution">
    <text evidence="4">The sequence shown here is derived from an EMBL/GenBank/DDBJ whole genome shotgun (WGS) entry which is preliminary data.</text>
</comment>
<dbReference type="AlphaFoldDB" id="A0AAN6QCX1"/>
<dbReference type="GeneID" id="89936473"/>
<dbReference type="InterPro" id="IPR027417">
    <property type="entry name" value="P-loop_NTPase"/>
</dbReference>
<dbReference type="Pfam" id="PF24883">
    <property type="entry name" value="NPHP3_N"/>
    <property type="match status" value="1"/>
</dbReference>